<dbReference type="GO" id="GO:0009288">
    <property type="term" value="C:bacterial-type flagellum"/>
    <property type="evidence" value="ECO:0007669"/>
    <property type="project" value="InterPro"/>
</dbReference>
<evidence type="ECO:0000313" key="12">
    <source>
        <dbReference type="Proteomes" id="UP000189369"/>
    </source>
</evidence>
<evidence type="ECO:0000313" key="11">
    <source>
        <dbReference type="EMBL" id="AQS50355.1"/>
    </source>
</evidence>
<dbReference type="InterPro" id="IPR018035">
    <property type="entry name" value="Flagellar_FliH/T3SS_HrpE"/>
</dbReference>
<comment type="function">
    <text evidence="1">Needed for flagellar regrowth and assembly.</text>
</comment>
<name>A0A1U9JX50_9BURK</name>
<keyword evidence="8" id="KW-0653">Protein transport</keyword>
<evidence type="ECO:0000256" key="7">
    <source>
        <dbReference type="ARBA" id="ARBA00022795"/>
    </source>
</evidence>
<dbReference type="GO" id="GO:0071973">
    <property type="term" value="P:bacterial-type flagellum-dependent cell motility"/>
    <property type="evidence" value="ECO:0007669"/>
    <property type="project" value="InterPro"/>
</dbReference>
<organism evidence="11 12">
    <name type="scientific">Paenalcaligenes hominis</name>
    <dbReference type="NCBI Taxonomy" id="643674"/>
    <lineage>
        <taxon>Bacteria</taxon>
        <taxon>Pseudomonadati</taxon>
        <taxon>Pseudomonadota</taxon>
        <taxon>Betaproteobacteria</taxon>
        <taxon>Burkholderiales</taxon>
        <taxon>Alcaligenaceae</taxon>
        <taxon>Paenalcaligenes</taxon>
    </lineage>
</organism>
<evidence type="ECO:0000256" key="1">
    <source>
        <dbReference type="ARBA" id="ARBA00003041"/>
    </source>
</evidence>
<dbReference type="Pfam" id="PF02108">
    <property type="entry name" value="FliH"/>
    <property type="match status" value="1"/>
</dbReference>
<dbReference type="PANTHER" id="PTHR34982">
    <property type="entry name" value="YOP PROTEINS TRANSLOCATION PROTEIN L"/>
    <property type="match status" value="1"/>
</dbReference>
<dbReference type="PANTHER" id="PTHR34982:SF1">
    <property type="entry name" value="FLAGELLAR ASSEMBLY PROTEIN FLIH"/>
    <property type="match status" value="1"/>
</dbReference>
<dbReference type="InterPro" id="IPR051472">
    <property type="entry name" value="T3SS_Stator/FliH"/>
</dbReference>
<evidence type="ECO:0000256" key="3">
    <source>
        <dbReference type="ARBA" id="ARBA00006602"/>
    </source>
</evidence>
<dbReference type="AlphaFoldDB" id="A0A1U9JX50"/>
<dbReference type="InterPro" id="IPR000563">
    <property type="entry name" value="Flag_FliH"/>
</dbReference>
<keyword evidence="9" id="KW-1006">Bacterial flagellum protein export</keyword>
<dbReference type="KEGG" id="phn:PAEH1_00215"/>
<dbReference type="STRING" id="643674.PAEH1_00215"/>
<proteinExistence type="inferred from homology"/>
<dbReference type="Proteomes" id="UP000189369">
    <property type="component" value="Chromosome"/>
</dbReference>
<dbReference type="GO" id="GO:0005829">
    <property type="term" value="C:cytosol"/>
    <property type="evidence" value="ECO:0007669"/>
    <property type="project" value="TreeGrafter"/>
</dbReference>
<dbReference type="EMBL" id="CP019697">
    <property type="protein sequence ID" value="AQS50355.1"/>
    <property type="molecule type" value="Genomic_DNA"/>
</dbReference>
<comment type="subcellular location">
    <subcellularLocation>
        <location evidence="2">Cytoplasm</location>
    </subcellularLocation>
</comment>
<evidence type="ECO:0000259" key="10">
    <source>
        <dbReference type="Pfam" id="PF02108"/>
    </source>
</evidence>
<keyword evidence="7" id="KW-1005">Bacterial flagellum biogenesis</keyword>
<dbReference type="GO" id="GO:0015031">
    <property type="term" value="P:protein transport"/>
    <property type="evidence" value="ECO:0007669"/>
    <property type="project" value="UniProtKB-KW"/>
</dbReference>
<sequence>MSRFGSSSPYADLDWRPWEIESLDAERRPAQTPTEPEPTVDMEAILAEVAELKELARQQGHAEGYAAGFDQGLQQGKVQGHADGFEAGHAAAVQQGHSEGYQAGSQQAAAECAQLATLVTQSGSALAELHEEVGQALLQLAVDIAKQVLQDELRQHPDHIATLVTQLLKDEEHTDQSLTVWVHPDDHAIILTHLAEDLAHHPQWRIKADDTISAGGLIIKTALGEVNATLQNRWRRVIARLGPIDTPPSAS</sequence>
<evidence type="ECO:0000256" key="6">
    <source>
        <dbReference type="ARBA" id="ARBA00022490"/>
    </source>
</evidence>
<protein>
    <recommendedName>
        <fullName evidence="4">Flagellar assembly protein FliH</fullName>
    </recommendedName>
</protein>
<dbReference type="GO" id="GO:0003774">
    <property type="term" value="F:cytoskeletal motor activity"/>
    <property type="evidence" value="ECO:0007669"/>
    <property type="project" value="InterPro"/>
</dbReference>
<evidence type="ECO:0000256" key="8">
    <source>
        <dbReference type="ARBA" id="ARBA00022927"/>
    </source>
</evidence>
<evidence type="ECO:0000256" key="2">
    <source>
        <dbReference type="ARBA" id="ARBA00004496"/>
    </source>
</evidence>
<feature type="domain" description="Flagellar assembly protein FliH/Type III secretion system HrpE" evidence="10">
    <location>
        <begin position="110"/>
        <end position="237"/>
    </location>
</feature>
<dbReference type="GO" id="GO:0044781">
    <property type="term" value="P:bacterial-type flagellum organization"/>
    <property type="evidence" value="ECO:0007669"/>
    <property type="project" value="UniProtKB-KW"/>
</dbReference>
<evidence type="ECO:0000256" key="5">
    <source>
        <dbReference type="ARBA" id="ARBA00022448"/>
    </source>
</evidence>
<keyword evidence="5" id="KW-0813">Transport</keyword>
<reference evidence="11 12" key="1">
    <citation type="submission" date="2017-01" db="EMBL/GenBank/DDBJ databases">
        <title>Complete Genome Sequence of Paenalcaligenes hominis, Isolated from a paraplegic Patient with neurogenic bladder.</title>
        <authorList>
            <person name="Mukhopadhyay R."/>
            <person name="Joaquin J."/>
            <person name="Hogue R."/>
            <person name="Kilaru A."/>
            <person name="Jospin G."/>
            <person name="Mars K."/>
            <person name="Eisen J.A."/>
            <person name="Chaturvedi V."/>
        </authorList>
    </citation>
    <scope>NUCLEOTIDE SEQUENCE [LARGE SCALE GENOMIC DNA]</scope>
    <source>
        <strain evidence="11 12">15S00501</strain>
    </source>
</reference>
<gene>
    <name evidence="11" type="ORF">PAEH1_00215</name>
</gene>
<accession>A0A1U9JX50</accession>
<comment type="similarity">
    <text evidence="3">Belongs to the FliH family.</text>
</comment>
<evidence type="ECO:0000256" key="9">
    <source>
        <dbReference type="ARBA" id="ARBA00023225"/>
    </source>
</evidence>
<evidence type="ECO:0000256" key="4">
    <source>
        <dbReference type="ARBA" id="ARBA00016507"/>
    </source>
</evidence>
<dbReference type="OrthoDB" id="5296952at2"/>
<dbReference type="PRINTS" id="PR01003">
    <property type="entry name" value="FLGFLIH"/>
</dbReference>
<keyword evidence="6" id="KW-0963">Cytoplasm</keyword>